<dbReference type="AlphaFoldDB" id="A0A379G915"/>
<dbReference type="Proteomes" id="UP000254235">
    <property type="component" value="Unassembled WGS sequence"/>
</dbReference>
<gene>
    <name evidence="1" type="ORF">NCTC13043_01946</name>
</gene>
<proteinExistence type="predicted"/>
<sequence length="171" mass="19153">MERIAVLRQLMAHGHCAASISMVHNTQGNISKLADTYFYFIKPCIQKDFPNLAFFREHIGKDGEKFGVYVDSKGEVAASPKAAFLGSSNVSFTATHYNIHQCWCRHNSQVAIVVTDNSHLHIDCFENAAVNVTIQSKRAKVFINQYGNSKVLVKGFAEQAKITTYKCNTYK</sequence>
<evidence type="ECO:0000313" key="1">
    <source>
        <dbReference type="EMBL" id="SUC37457.1"/>
    </source>
</evidence>
<reference evidence="1 2" key="1">
    <citation type="submission" date="2018-06" db="EMBL/GenBank/DDBJ databases">
        <authorList>
            <consortium name="Pathogen Informatics"/>
            <person name="Doyle S."/>
        </authorList>
    </citation>
    <scope>NUCLEOTIDE SEQUENCE [LARGE SCALE GENOMIC DNA]</scope>
    <source>
        <strain evidence="1 2">NCTC13043</strain>
    </source>
</reference>
<dbReference type="OrthoDB" id="1030233at2"/>
<dbReference type="RefSeq" id="WP_115083909.1">
    <property type="nucleotide sequence ID" value="NZ_UGTP01000002.1"/>
</dbReference>
<evidence type="ECO:0000313" key="2">
    <source>
        <dbReference type="Proteomes" id="UP000254235"/>
    </source>
</evidence>
<dbReference type="GeneID" id="78571591"/>
<name>A0A379G915_9BACT</name>
<protein>
    <submittedName>
        <fullName evidence="1">Uncharacterized protein</fullName>
    </submittedName>
</protein>
<accession>A0A379G915</accession>
<dbReference type="EMBL" id="UGTP01000002">
    <property type="protein sequence ID" value="SUC37457.1"/>
    <property type="molecule type" value="Genomic_DNA"/>
</dbReference>
<organism evidence="1 2">
    <name type="scientific">Prevotella pallens</name>
    <dbReference type="NCBI Taxonomy" id="60133"/>
    <lineage>
        <taxon>Bacteria</taxon>
        <taxon>Pseudomonadati</taxon>
        <taxon>Bacteroidota</taxon>
        <taxon>Bacteroidia</taxon>
        <taxon>Bacteroidales</taxon>
        <taxon>Prevotellaceae</taxon>
        <taxon>Prevotella</taxon>
    </lineage>
</organism>